<protein>
    <recommendedName>
        <fullName evidence="2">Chlorhexidine efflux transporter domain-containing protein</fullName>
    </recommendedName>
</protein>
<keyword evidence="1" id="KW-0812">Transmembrane</keyword>
<evidence type="ECO:0000313" key="3">
    <source>
        <dbReference type="EMBL" id="GKX63337.1"/>
    </source>
</evidence>
<dbReference type="Pfam" id="PF05232">
    <property type="entry name" value="BTP"/>
    <property type="match status" value="2"/>
</dbReference>
<dbReference type="RefSeq" id="WP_261821949.1">
    <property type="nucleotide sequence ID" value="NZ_BRLJ01000004.1"/>
</dbReference>
<name>A0ABQ5LKE4_9GAMM</name>
<reference evidence="3" key="1">
    <citation type="submission" date="2022-06" db="EMBL/GenBank/DDBJ databases">
        <title>Draft genome sequences of Pragia fontium str. JCM24417.</title>
        <authorList>
            <person name="Wakabayashi Y."/>
            <person name="Kojima K."/>
        </authorList>
    </citation>
    <scope>NUCLEOTIDE SEQUENCE</scope>
    <source>
        <strain evidence="3">JCM 24417</strain>
    </source>
</reference>
<dbReference type="Proteomes" id="UP001059610">
    <property type="component" value="Unassembled WGS sequence"/>
</dbReference>
<accession>A0ABQ5LKE4</accession>
<organism evidence="3 4">
    <name type="scientific">Pragia fontium</name>
    <dbReference type="NCBI Taxonomy" id="82985"/>
    <lineage>
        <taxon>Bacteria</taxon>
        <taxon>Pseudomonadati</taxon>
        <taxon>Pseudomonadota</taxon>
        <taxon>Gammaproteobacteria</taxon>
        <taxon>Enterobacterales</taxon>
        <taxon>Budviciaceae</taxon>
        <taxon>Pragia</taxon>
    </lineage>
</organism>
<feature type="transmembrane region" description="Helical" evidence="1">
    <location>
        <begin position="108"/>
        <end position="129"/>
    </location>
</feature>
<evidence type="ECO:0000313" key="4">
    <source>
        <dbReference type="Proteomes" id="UP001059610"/>
    </source>
</evidence>
<keyword evidence="4" id="KW-1185">Reference proteome</keyword>
<proteinExistence type="predicted"/>
<comment type="caution">
    <text evidence="3">The sequence shown here is derived from an EMBL/GenBank/DDBJ whole genome shotgun (WGS) entry which is preliminary data.</text>
</comment>
<feature type="transmembrane region" description="Helical" evidence="1">
    <location>
        <begin position="37"/>
        <end position="57"/>
    </location>
</feature>
<feature type="domain" description="Chlorhexidine efflux transporter" evidence="2">
    <location>
        <begin position="72"/>
        <end position="135"/>
    </location>
</feature>
<evidence type="ECO:0000256" key="1">
    <source>
        <dbReference type="SAM" id="Phobius"/>
    </source>
</evidence>
<feature type="domain" description="Chlorhexidine efflux transporter" evidence="2">
    <location>
        <begin position="4"/>
        <end position="66"/>
    </location>
</feature>
<gene>
    <name evidence="3" type="ORF">SOASR032_19060</name>
</gene>
<dbReference type="EMBL" id="BRLJ01000004">
    <property type="protein sequence ID" value="GKX63337.1"/>
    <property type="molecule type" value="Genomic_DNA"/>
</dbReference>
<feature type="transmembrane region" description="Helical" evidence="1">
    <location>
        <begin position="78"/>
        <end position="102"/>
    </location>
</feature>
<feature type="transmembrane region" description="Helical" evidence="1">
    <location>
        <begin position="12"/>
        <end position="31"/>
    </location>
</feature>
<dbReference type="InterPro" id="IPR007896">
    <property type="entry name" value="BTP_bacteria"/>
</dbReference>
<dbReference type="NCBIfam" id="NF033665">
    <property type="entry name" value="PACE_efflu_PCE"/>
    <property type="match status" value="1"/>
</dbReference>
<dbReference type="InterPro" id="IPR058208">
    <property type="entry name" value="PACE"/>
</dbReference>
<evidence type="ECO:0000259" key="2">
    <source>
        <dbReference type="Pfam" id="PF05232"/>
    </source>
</evidence>
<sequence length="154" mass="17764">MQNKTLTERVFHAVCFEGIALIITAPLFAWLMGRTVFQMGMLAIVLSTTAMLWNMIYNAIFDRLWPSNRVKRTAKVRIFHALGFEGGFILIGLTLVMITLGVSVKTAFIMEIGFFIFFLPYTYIYNLAYDSLRERFMKRKAKKVAMAFAENHDK</sequence>
<keyword evidence="1" id="KW-1133">Transmembrane helix</keyword>
<dbReference type="NCBIfam" id="NF033664">
    <property type="entry name" value="PACE_transport"/>
    <property type="match status" value="1"/>
</dbReference>
<keyword evidence="1" id="KW-0472">Membrane</keyword>